<evidence type="ECO:0000256" key="4">
    <source>
        <dbReference type="ARBA" id="ARBA00022553"/>
    </source>
</evidence>
<dbReference type="PRINTS" id="PR00119">
    <property type="entry name" value="CATATPASE"/>
</dbReference>
<dbReference type="Pfam" id="PF00403">
    <property type="entry name" value="HMA"/>
    <property type="match status" value="1"/>
</dbReference>
<dbReference type="NCBIfam" id="TIGR01494">
    <property type="entry name" value="ATPase_P-type"/>
    <property type="match status" value="1"/>
</dbReference>
<dbReference type="GO" id="GO:0016887">
    <property type="term" value="F:ATP hydrolysis activity"/>
    <property type="evidence" value="ECO:0007669"/>
    <property type="project" value="InterPro"/>
</dbReference>
<dbReference type="Gene3D" id="3.40.50.1000">
    <property type="entry name" value="HAD superfamily/HAD-like"/>
    <property type="match status" value="1"/>
</dbReference>
<dbReference type="InterPro" id="IPR023298">
    <property type="entry name" value="ATPase_P-typ_TM_dom_sf"/>
</dbReference>
<evidence type="ECO:0000256" key="3">
    <source>
        <dbReference type="ARBA" id="ARBA00022475"/>
    </source>
</evidence>
<keyword evidence="6 12" id="KW-0479">Metal-binding</keyword>
<feature type="domain" description="HMA" evidence="13">
    <location>
        <begin position="62"/>
        <end position="131"/>
    </location>
</feature>
<keyword evidence="7 12" id="KW-0547">Nucleotide-binding</keyword>
<evidence type="ECO:0000256" key="12">
    <source>
        <dbReference type="RuleBase" id="RU362081"/>
    </source>
</evidence>
<dbReference type="InterPro" id="IPR017969">
    <property type="entry name" value="Heavy-metal-associated_CS"/>
</dbReference>
<dbReference type="GO" id="GO:0005524">
    <property type="term" value="F:ATP binding"/>
    <property type="evidence" value="ECO:0007669"/>
    <property type="project" value="UniProtKB-UniRule"/>
</dbReference>
<comment type="subcellular location">
    <subcellularLocation>
        <location evidence="1">Cell membrane</location>
        <topology evidence="1">Multi-pass membrane protein</topology>
    </subcellularLocation>
</comment>
<dbReference type="RefSeq" id="WP_136012106.1">
    <property type="nucleotide sequence ID" value="NZ_SRYE01000001.1"/>
</dbReference>
<dbReference type="PANTHER" id="PTHR48085">
    <property type="entry name" value="CADMIUM/ZINC-TRANSPORTING ATPASE HMA2-RELATED"/>
    <property type="match status" value="1"/>
</dbReference>
<feature type="transmembrane region" description="Helical" evidence="12">
    <location>
        <begin position="211"/>
        <end position="231"/>
    </location>
</feature>
<dbReference type="InterPro" id="IPR036412">
    <property type="entry name" value="HAD-like_sf"/>
</dbReference>
<dbReference type="InterPro" id="IPR027256">
    <property type="entry name" value="P-typ_ATPase_IB"/>
</dbReference>
<dbReference type="Pfam" id="PF00122">
    <property type="entry name" value="E1-E2_ATPase"/>
    <property type="match status" value="1"/>
</dbReference>
<dbReference type="Gene3D" id="3.30.70.100">
    <property type="match status" value="1"/>
</dbReference>
<dbReference type="SFLD" id="SFLDF00027">
    <property type="entry name" value="p-type_atpase"/>
    <property type="match status" value="1"/>
</dbReference>
<dbReference type="SUPFAM" id="SSF81665">
    <property type="entry name" value="Calcium ATPase, transmembrane domain M"/>
    <property type="match status" value="1"/>
</dbReference>
<dbReference type="InterPro" id="IPR023214">
    <property type="entry name" value="HAD_sf"/>
</dbReference>
<feature type="transmembrane region" description="Helical" evidence="12">
    <location>
        <begin position="397"/>
        <end position="423"/>
    </location>
</feature>
<dbReference type="SFLD" id="SFLDS00003">
    <property type="entry name" value="Haloacid_Dehalogenase"/>
    <property type="match status" value="1"/>
</dbReference>
<dbReference type="Pfam" id="PF00702">
    <property type="entry name" value="Hydrolase"/>
    <property type="match status" value="1"/>
</dbReference>
<dbReference type="PANTHER" id="PTHR48085:SF5">
    <property type="entry name" value="CADMIUM_ZINC-TRANSPORTING ATPASE HMA4-RELATED"/>
    <property type="match status" value="1"/>
</dbReference>
<dbReference type="SUPFAM" id="SSF56784">
    <property type="entry name" value="HAD-like"/>
    <property type="match status" value="1"/>
</dbReference>
<name>A0A4S2F7W4_9ACTN</name>
<feature type="transmembrane region" description="Helical" evidence="12">
    <location>
        <begin position="429"/>
        <end position="454"/>
    </location>
</feature>
<dbReference type="NCBIfam" id="TIGR01525">
    <property type="entry name" value="ATPase-IB_hvy"/>
    <property type="match status" value="1"/>
</dbReference>
<comment type="similarity">
    <text evidence="2 12">Belongs to the cation transport ATPase (P-type) (TC 3.A.3) family. Type IB subfamily.</text>
</comment>
<dbReference type="SFLD" id="SFLDG00002">
    <property type="entry name" value="C1.7:_P-type_atpase_like"/>
    <property type="match status" value="1"/>
</dbReference>
<feature type="transmembrane region" description="Helical" evidence="12">
    <location>
        <begin position="745"/>
        <end position="764"/>
    </location>
</feature>
<accession>A0A4S2F7W4</accession>
<feature type="transmembrane region" description="Helical" evidence="12">
    <location>
        <begin position="153"/>
        <end position="171"/>
    </location>
</feature>
<keyword evidence="11 12" id="KW-0472">Membrane</keyword>
<keyword evidence="5 12" id="KW-0812">Transmembrane</keyword>
<dbReference type="GO" id="GO:0046872">
    <property type="term" value="F:metal ion binding"/>
    <property type="evidence" value="ECO:0007669"/>
    <property type="project" value="UniProtKB-KW"/>
</dbReference>
<evidence type="ECO:0000313" key="14">
    <source>
        <dbReference type="EMBL" id="TGY63481.1"/>
    </source>
</evidence>
<dbReference type="PROSITE" id="PS01047">
    <property type="entry name" value="HMA_1"/>
    <property type="match status" value="1"/>
</dbReference>
<evidence type="ECO:0000256" key="7">
    <source>
        <dbReference type="ARBA" id="ARBA00022741"/>
    </source>
</evidence>
<dbReference type="AlphaFoldDB" id="A0A4S2F7W4"/>
<comment type="caution">
    <text evidence="14">The sequence shown here is derived from an EMBL/GenBank/DDBJ whole genome shotgun (WGS) entry which is preliminary data.</text>
</comment>
<dbReference type="Proteomes" id="UP000310263">
    <property type="component" value="Unassembled WGS sequence"/>
</dbReference>
<dbReference type="Gene3D" id="3.40.1110.10">
    <property type="entry name" value="Calcium-transporting ATPase, cytoplasmic domain N"/>
    <property type="match status" value="1"/>
</dbReference>
<evidence type="ECO:0000256" key="5">
    <source>
        <dbReference type="ARBA" id="ARBA00022692"/>
    </source>
</evidence>
<dbReference type="EMBL" id="SRYE01000001">
    <property type="protein sequence ID" value="TGY63481.1"/>
    <property type="molecule type" value="Genomic_DNA"/>
</dbReference>
<dbReference type="InterPro" id="IPR008250">
    <property type="entry name" value="ATPase_P-typ_transduc_dom_A_sf"/>
</dbReference>
<dbReference type="InterPro" id="IPR006121">
    <property type="entry name" value="HMA_dom"/>
</dbReference>
<feature type="transmembrane region" description="Helical" evidence="12">
    <location>
        <begin position="177"/>
        <end position="199"/>
    </location>
</feature>
<organism evidence="14 15">
    <name type="scientific">Muricaecibacterium torontonense</name>
    <dbReference type="NCBI Taxonomy" id="3032871"/>
    <lineage>
        <taxon>Bacteria</taxon>
        <taxon>Bacillati</taxon>
        <taxon>Actinomycetota</taxon>
        <taxon>Coriobacteriia</taxon>
        <taxon>Coriobacteriales</taxon>
        <taxon>Atopobiaceae</taxon>
        <taxon>Muricaecibacterium</taxon>
    </lineage>
</organism>
<reference evidence="14 15" key="1">
    <citation type="submission" date="2019-04" db="EMBL/GenBank/DDBJ databases">
        <title>Microbes associate with the intestines of laboratory mice.</title>
        <authorList>
            <person name="Navarre W."/>
            <person name="Wong E."/>
            <person name="Huang K."/>
            <person name="Tropini C."/>
            <person name="Ng K."/>
            <person name="Yu B."/>
        </authorList>
    </citation>
    <scope>NUCLEOTIDE SEQUENCE [LARGE SCALE GENOMIC DNA]</scope>
    <source>
        <strain evidence="14 15">NM07_P-09</strain>
    </source>
</reference>
<feature type="transmembrane region" description="Helical" evidence="12">
    <location>
        <begin position="770"/>
        <end position="789"/>
    </location>
</feature>
<dbReference type="InterPro" id="IPR001757">
    <property type="entry name" value="P_typ_ATPase"/>
</dbReference>
<dbReference type="InterPro" id="IPR036163">
    <property type="entry name" value="HMA_dom_sf"/>
</dbReference>
<dbReference type="OrthoDB" id="7059309at2"/>
<dbReference type="CDD" id="cd00371">
    <property type="entry name" value="HMA"/>
    <property type="match status" value="1"/>
</dbReference>
<dbReference type="InterPro" id="IPR051014">
    <property type="entry name" value="Cation_Transport_ATPase_IB"/>
</dbReference>
<sequence>MSVNTSSQPSELEAQACGAAKACDLEAHEERHCSDGSCADEHAGMHRHHHQAATAHQLQEEPTFIFKVLDMDCPSCAKAVENAVRVTPGVKDASVNYATATLAVVADPAALPVDVERAVLSCVRSCGEDLELTQAQADRLDAERSWFETHRELALMAVSGVGILGGLVAEYGFAASLAALGCYLAAALAGLAFVGPMAVASLRRHTADMNLLMGIAVAGALVMGFVQWAYGNLDLDVFRDGAVVIFLDQIGEWLEGWSMRKTRGSVESLAQLAPDIAHVVRPDGTTKDVELDQVEEGEVVRVLPGERVPLDGTVIAGASSFDEAPVTGESVPQDKGEGAEVFGGTLNTIAAVDVRVTSDADCGTLARIISQVQGAQAEKAPYEAFVDRFAAVYTPAVVAIACAVGLGVPVCLSVVAALLGMPMPDWSAWIWRALTLLVIACPCALVISTPVSFVSAISRAAHLGVLVKGGAYFDIGSKVDAIAFDKTGTLTQGEPALVSVAVLSERVSRQRLLALAAALEANSTHPLAQAVVKAAKDEGAPTLVAAQVAEKAGNGMTGQVEGLELSVGKPAFAAEQGALSDEAQAAVKAAAAQGATALVVRTPQELLGVIGLADSVRSTTPAALQALAHDGIRTQVMLTGDSAQVAQVVAKGLGEVQVAAELLPADKVQAIKGLQAQDHVVAMVGDGINDAPALASANLGITMGAAASDTALEVADVALMAGDLSQLPAFFRLSRRTMAVVRENIFFAIAVKATVLVLAVMGLAGMGAAIFADTGVALLVVLNGMRLMCAWDTRF</sequence>
<dbReference type="InterPro" id="IPR018303">
    <property type="entry name" value="ATPase_P-typ_P_site"/>
</dbReference>
<dbReference type="SUPFAM" id="SSF55008">
    <property type="entry name" value="HMA, heavy metal-associated domain"/>
    <property type="match status" value="1"/>
</dbReference>
<evidence type="ECO:0000256" key="8">
    <source>
        <dbReference type="ARBA" id="ARBA00022840"/>
    </source>
</evidence>
<keyword evidence="8 12" id="KW-0067">ATP-binding</keyword>
<dbReference type="InterPro" id="IPR023299">
    <property type="entry name" value="ATPase_P-typ_cyto_dom_N"/>
</dbReference>
<gene>
    <name evidence="14" type="ORF">E5334_03005</name>
</gene>
<dbReference type="Gene3D" id="2.70.150.10">
    <property type="entry name" value="Calcium-transporting ATPase, cytoplasmic transduction domain A"/>
    <property type="match status" value="1"/>
</dbReference>
<evidence type="ECO:0000256" key="1">
    <source>
        <dbReference type="ARBA" id="ARBA00004651"/>
    </source>
</evidence>
<evidence type="ECO:0000256" key="10">
    <source>
        <dbReference type="ARBA" id="ARBA00022989"/>
    </source>
</evidence>
<keyword evidence="9" id="KW-1278">Translocase</keyword>
<keyword evidence="4" id="KW-0597">Phosphoprotein</keyword>
<dbReference type="InterPro" id="IPR059000">
    <property type="entry name" value="ATPase_P-type_domA"/>
</dbReference>
<protein>
    <submittedName>
        <fullName evidence="14">Cation-translocating P-type ATPase</fullName>
    </submittedName>
</protein>
<keyword evidence="3 12" id="KW-1003">Cell membrane</keyword>
<keyword evidence="10 12" id="KW-1133">Transmembrane helix</keyword>
<keyword evidence="15" id="KW-1185">Reference proteome</keyword>
<proteinExistence type="inferred from homology"/>
<evidence type="ECO:0000256" key="11">
    <source>
        <dbReference type="ARBA" id="ARBA00023136"/>
    </source>
</evidence>
<dbReference type="PROSITE" id="PS50846">
    <property type="entry name" value="HMA_2"/>
    <property type="match status" value="1"/>
</dbReference>
<dbReference type="PROSITE" id="PS00154">
    <property type="entry name" value="ATPASE_E1_E2"/>
    <property type="match status" value="1"/>
</dbReference>
<dbReference type="InterPro" id="IPR044492">
    <property type="entry name" value="P_typ_ATPase_HD_dom"/>
</dbReference>
<evidence type="ECO:0000259" key="13">
    <source>
        <dbReference type="PROSITE" id="PS50846"/>
    </source>
</evidence>
<dbReference type="SUPFAM" id="SSF81653">
    <property type="entry name" value="Calcium ATPase, transduction domain A"/>
    <property type="match status" value="1"/>
</dbReference>
<dbReference type="PRINTS" id="PR00941">
    <property type="entry name" value="CDATPASE"/>
</dbReference>
<evidence type="ECO:0000256" key="2">
    <source>
        <dbReference type="ARBA" id="ARBA00006024"/>
    </source>
</evidence>
<dbReference type="GO" id="GO:0005886">
    <property type="term" value="C:plasma membrane"/>
    <property type="evidence" value="ECO:0007669"/>
    <property type="project" value="UniProtKB-SubCell"/>
</dbReference>
<evidence type="ECO:0000313" key="15">
    <source>
        <dbReference type="Proteomes" id="UP000310263"/>
    </source>
</evidence>
<evidence type="ECO:0000256" key="9">
    <source>
        <dbReference type="ARBA" id="ARBA00022967"/>
    </source>
</evidence>
<dbReference type="GO" id="GO:0019829">
    <property type="term" value="F:ATPase-coupled monoatomic cation transmembrane transporter activity"/>
    <property type="evidence" value="ECO:0007669"/>
    <property type="project" value="InterPro"/>
</dbReference>
<evidence type="ECO:0000256" key="6">
    <source>
        <dbReference type="ARBA" id="ARBA00022723"/>
    </source>
</evidence>